<dbReference type="FunFam" id="3.30.160.60:FF:000480">
    <property type="entry name" value="PR domain zinc finger protein 14"/>
    <property type="match status" value="1"/>
</dbReference>
<evidence type="ECO:0000256" key="6">
    <source>
        <dbReference type="ARBA" id="ARBA00022737"/>
    </source>
</evidence>
<feature type="compositionally biased region" description="Basic and acidic residues" evidence="17">
    <location>
        <begin position="176"/>
        <end position="189"/>
    </location>
</feature>
<keyword evidence="5" id="KW-0479">Metal-binding</keyword>
<evidence type="ECO:0000256" key="15">
    <source>
        <dbReference type="ARBA" id="ARBA00079749"/>
    </source>
</evidence>
<keyword evidence="2" id="KW-0489">Methyltransferase</keyword>
<evidence type="ECO:0000256" key="7">
    <source>
        <dbReference type="ARBA" id="ARBA00022771"/>
    </source>
</evidence>
<evidence type="ECO:0000256" key="2">
    <source>
        <dbReference type="ARBA" id="ARBA00022603"/>
    </source>
</evidence>
<dbReference type="Ensembl" id="ENSSSCT00040073085.1">
    <property type="protein sequence ID" value="ENSSSCP00040031262.1"/>
    <property type="gene ID" value="ENSSSCG00040053996.1"/>
</dbReference>
<keyword evidence="4" id="KW-0949">S-adenosyl-L-methionine</keyword>
<dbReference type="InterPro" id="IPR001214">
    <property type="entry name" value="SET_dom"/>
</dbReference>
<dbReference type="InterPro" id="IPR013087">
    <property type="entry name" value="Znf_C2H2_type"/>
</dbReference>
<dbReference type="Ensembl" id="ENSSSCT00070038401.1">
    <property type="protein sequence ID" value="ENSSSCP00070032139.1"/>
    <property type="gene ID" value="ENSSSCG00070019407.1"/>
</dbReference>
<evidence type="ECO:0000256" key="14">
    <source>
        <dbReference type="ARBA" id="ARBA00073657"/>
    </source>
</evidence>
<dbReference type="Proteomes" id="UP000694727">
    <property type="component" value="Unplaced"/>
</dbReference>
<dbReference type="AlphaFoldDB" id="A0A8D0UTB6"/>
<dbReference type="InterPro" id="IPR044408">
    <property type="entry name" value="PRDM14_PR-SET"/>
</dbReference>
<protein>
    <recommendedName>
        <fullName evidence="14">PR domain zinc finger protein 14</fullName>
    </recommendedName>
    <alternativeName>
        <fullName evidence="15">PR domain-containing protein 14</fullName>
    </alternativeName>
</protein>
<dbReference type="GO" id="GO:0003677">
    <property type="term" value="F:DNA binding"/>
    <property type="evidence" value="ECO:0007669"/>
    <property type="project" value="UniProtKB-KW"/>
</dbReference>
<dbReference type="FunFam" id="3.30.160.60:FF:000905">
    <property type="entry name" value="PR domain containing 14"/>
    <property type="match status" value="1"/>
</dbReference>
<evidence type="ECO:0000256" key="3">
    <source>
        <dbReference type="ARBA" id="ARBA00022679"/>
    </source>
</evidence>
<evidence type="ECO:0000256" key="17">
    <source>
        <dbReference type="SAM" id="MobiDB-lite"/>
    </source>
</evidence>
<dbReference type="SUPFAM" id="SSF57667">
    <property type="entry name" value="beta-beta-alpha zinc fingers"/>
    <property type="match status" value="3"/>
</dbReference>
<evidence type="ECO:0000256" key="9">
    <source>
        <dbReference type="ARBA" id="ARBA00023015"/>
    </source>
</evidence>
<evidence type="ECO:0000256" key="11">
    <source>
        <dbReference type="ARBA" id="ARBA00023163"/>
    </source>
</evidence>
<dbReference type="Proteomes" id="UP000694726">
    <property type="component" value="Unplaced"/>
</dbReference>
<dbReference type="FunFam" id="3.30.160.60:FF:000450">
    <property type="entry name" value="PR domain zinc finger protein 14"/>
    <property type="match status" value="1"/>
</dbReference>
<dbReference type="InterPro" id="IPR036236">
    <property type="entry name" value="Znf_C2H2_sf"/>
</dbReference>
<dbReference type="Ensembl" id="ENSSSCT00025065048.1">
    <property type="protein sequence ID" value="ENSSSCP00025027719.1"/>
    <property type="gene ID" value="ENSSSCG00025047792.1"/>
</dbReference>
<evidence type="ECO:0000256" key="10">
    <source>
        <dbReference type="ARBA" id="ARBA00023125"/>
    </source>
</evidence>
<keyword evidence="11" id="KW-0804">Transcription</keyword>
<feature type="domain" description="SET" evidence="19">
    <location>
        <begin position="251"/>
        <end position="367"/>
    </location>
</feature>
<keyword evidence="9" id="KW-0805">Transcription regulation</keyword>
<dbReference type="PROSITE" id="PS50280">
    <property type="entry name" value="SET"/>
    <property type="match status" value="1"/>
</dbReference>
<keyword evidence="8" id="KW-0862">Zinc</keyword>
<keyword evidence="10" id="KW-0238">DNA-binding</keyword>
<dbReference type="GO" id="GO:0005634">
    <property type="term" value="C:nucleus"/>
    <property type="evidence" value="ECO:0007669"/>
    <property type="project" value="UniProtKB-SubCell"/>
</dbReference>
<keyword evidence="12" id="KW-0539">Nucleus</keyword>
<evidence type="ECO:0000313" key="23">
    <source>
        <dbReference type="Proteomes" id="UP000694727"/>
    </source>
</evidence>
<evidence type="ECO:0000256" key="5">
    <source>
        <dbReference type="ARBA" id="ARBA00022723"/>
    </source>
</evidence>
<dbReference type="PROSITE" id="PS50157">
    <property type="entry name" value="ZINC_FINGER_C2H2_2"/>
    <property type="match status" value="6"/>
</dbReference>
<dbReference type="CDD" id="cd19198">
    <property type="entry name" value="PR-SET_PRDM14"/>
    <property type="match status" value="1"/>
</dbReference>
<evidence type="ECO:0000256" key="8">
    <source>
        <dbReference type="ARBA" id="ARBA00022833"/>
    </source>
</evidence>
<feature type="domain" description="C2H2-type" evidence="18">
    <location>
        <begin position="461"/>
        <end position="488"/>
    </location>
</feature>
<name>A0A8D0UTB6_PIG</name>
<proteinExistence type="predicted"/>
<dbReference type="Pfam" id="PF00096">
    <property type="entry name" value="zf-C2H2"/>
    <property type="match status" value="2"/>
</dbReference>
<dbReference type="Ensembl" id="ENSSSCT00065067095.1">
    <property type="protein sequence ID" value="ENSSSCP00065029150.1"/>
    <property type="gene ID" value="ENSSSCG00065049026.1"/>
</dbReference>
<feature type="region of interest" description="Disordered" evidence="17">
    <location>
        <begin position="1"/>
        <end position="21"/>
    </location>
</feature>
<dbReference type="Ensembl" id="ENSSSCT00015023389.1">
    <property type="protein sequence ID" value="ENSSSCP00015009115.1"/>
    <property type="gene ID" value="ENSSSCG00015017680.1"/>
</dbReference>
<dbReference type="Proteomes" id="UP000694725">
    <property type="component" value="Unplaced"/>
</dbReference>
<dbReference type="GO" id="GO:0008270">
    <property type="term" value="F:zinc ion binding"/>
    <property type="evidence" value="ECO:0007669"/>
    <property type="project" value="UniProtKB-KW"/>
</dbReference>
<dbReference type="Ensembl" id="ENSSSCT00030039793.1">
    <property type="protein sequence ID" value="ENSSSCP00030018336.1"/>
    <property type="gene ID" value="ENSSSCG00030028438.1"/>
</dbReference>
<dbReference type="Proteomes" id="UP000314985">
    <property type="component" value="Chromosome 4"/>
</dbReference>
<dbReference type="GO" id="GO:0008168">
    <property type="term" value="F:methyltransferase activity"/>
    <property type="evidence" value="ECO:0007669"/>
    <property type="project" value="UniProtKB-KW"/>
</dbReference>
<dbReference type="Proteomes" id="UP000694722">
    <property type="component" value="Unplaced"/>
</dbReference>
<dbReference type="Gene3D" id="2.170.270.10">
    <property type="entry name" value="SET domain"/>
    <property type="match status" value="1"/>
</dbReference>
<evidence type="ECO:0000256" key="1">
    <source>
        <dbReference type="ARBA" id="ARBA00004123"/>
    </source>
</evidence>
<dbReference type="SUPFAM" id="SSF82199">
    <property type="entry name" value="SET domain"/>
    <property type="match status" value="1"/>
</dbReference>
<feature type="domain" description="C2H2-type" evidence="18">
    <location>
        <begin position="489"/>
        <end position="516"/>
    </location>
</feature>
<evidence type="ECO:0000313" key="21">
    <source>
        <dbReference type="Ensembl" id="ENSSSCP00070032139.1"/>
    </source>
</evidence>
<evidence type="ECO:0000256" key="4">
    <source>
        <dbReference type="ARBA" id="ARBA00022691"/>
    </source>
</evidence>
<dbReference type="PROSITE" id="PS00028">
    <property type="entry name" value="ZINC_FINGER_C2H2_1"/>
    <property type="match status" value="5"/>
</dbReference>
<reference evidence="21 22" key="1">
    <citation type="submission" date="2017-08" db="EMBL/GenBank/DDBJ databases">
        <title>USMARCv1.0.</title>
        <authorList>
            <person name="Hannum G.I."/>
            <person name="Koren S."/>
            <person name="Schroeder S.G."/>
            <person name="Chin S.C."/>
            <person name="Nonneman D.J."/>
            <person name="Becker S.A."/>
            <person name="Rosen B.D."/>
            <person name="Bickhart D.M."/>
            <person name="Putnam N.H."/>
            <person name="Green R.E."/>
            <person name="Tuggle C.K."/>
            <person name="Liu H."/>
            <person name="Rohrer G.A."/>
            <person name="Warr A."/>
            <person name="Hall R."/>
            <person name="Kim K."/>
            <person name="Hume D.A."/>
            <person name="Talbot R."/>
            <person name="Chow W."/>
            <person name="Howe K."/>
            <person name="Schwartz A.S."/>
            <person name="Watson M."/>
            <person name="Archibald A.L."/>
            <person name="Phillippy A.M."/>
            <person name="Smith T.P.L."/>
        </authorList>
    </citation>
    <scope>NUCLEOTIDE SEQUENCE [LARGE SCALE GENOMIC DNA]</scope>
</reference>
<feature type="domain" description="C2H2-type" evidence="18">
    <location>
        <begin position="517"/>
        <end position="545"/>
    </location>
</feature>
<dbReference type="FunFam" id="3.30.160.60:FF:001029">
    <property type="entry name" value="PR domain containing 14"/>
    <property type="match status" value="1"/>
</dbReference>
<evidence type="ECO:0000259" key="18">
    <source>
        <dbReference type="PROSITE" id="PS50157"/>
    </source>
</evidence>
<comment type="subcellular location">
    <subcellularLocation>
        <location evidence="1">Nucleus</location>
    </subcellularLocation>
</comment>
<evidence type="ECO:0000256" key="16">
    <source>
        <dbReference type="PROSITE-ProRule" id="PRU00042"/>
    </source>
</evidence>
<reference evidence="20" key="2">
    <citation type="submission" date="2025-05" db="UniProtKB">
        <authorList>
            <consortium name="Ensembl"/>
        </authorList>
    </citation>
    <scope>IDENTIFICATION</scope>
</reference>
<dbReference type="Ensembl" id="ENSSSCT00060086867.1">
    <property type="protein sequence ID" value="ENSSSCP00060037580.1"/>
    <property type="gene ID" value="ENSSSCG00060063673.1"/>
</dbReference>
<dbReference type="InterPro" id="IPR050331">
    <property type="entry name" value="Zinc_finger"/>
</dbReference>
<comment type="subunit">
    <text evidence="13">Interacts with CBFA2T2.</text>
</comment>
<dbReference type="GO" id="GO:0032259">
    <property type="term" value="P:methylation"/>
    <property type="evidence" value="ECO:0007669"/>
    <property type="project" value="UniProtKB-KW"/>
</dbReference>
<evidence type="ECO:0000256" key="12">
    <source>
        <dbReference type="ARBA" id="ARBA00023242"/>
    </source>
</evidence>
<dbReference type="Pfam" id="PF21549">
    <property type="entry name" value="PRDM2_PR"/>
    <property type="match status" value="1"/>
</dbReference>
<dbReference type="SMART" id="SM00355">
    <property type="entry name" value="ZnF_C2H2"/>
    <property type="match status" value="6"/>
</dbReference>
<evidence type="ECO:0000259" key="19">
    <source>
        <dbReference type="PROSITE" id="PS50280"/>
    </source>
</evidence>
<dbReference type="PANTHER" id="PTHR16515:SF19">
    <property type="entry name" value="PR DOMAIN ZINC FINGER PROTEIN 14"/>
    <property type="match status" value="1"/>
</dbReference>
<keyword evidence="7 16" id="KW-0863">Zinc-finger</keyword>
<feature type="region of interest" description="Disordered" evidence="17">
    <location>
        <begin position="154"/>
        <end position="189"/>
    </location>
</feature>
<feature type="domain" description="C2H2-type" evidence="18">
    <location>
        <begin position="432"/>
        <end position="460"/>
    </location>
</feature>
<feature type="domain" description="C2H2-type" evidence="18">
    <location>
        <begin position="546"/>
        <end position="571"/>
    </location>
</feature>
<dbReference type="SMART" id="SM00317">
    <property type="entry name" value="SET"/>
    <property type="match status" value="1"/>
</dbReference>
<evidence type="ECO:0000313" key="20">
    <source>
        <dbReference type="Ensembl" id="ENSSSCP00025027719.1"/>
    </source>
</evidence>
<organism evidence="20 23">
    <name type="scientific">Sus scrofa</name>
    <name type="common">Pig</name>
    <dbReference type="NCBI Taxonomy" id="9823"/>
    <lineage>
        <taxon>Eukaryota</taxon>
        <taxon>Metazoa</taxon>
        <taxon>Chordata</taxon>
        <taxon>Craniata</taxon>
        <taxon>Vertebrata</taxon>
        <taxon>Euteleostomi</taxon>
        <taxon>Mammalia</taxon>
        <taxon>Eutheria</taxon>
        <taxon>Laurasiatheria</taxon>
        <taxon>Artiodactyla</taxon>
        <taxon>Suina</taxon>
        <taxon>Suidae</taxon>
        <taxon>Sus</taxon>
    </lineage>
</organism>
<dbReference type="Pfam" id="PF13912">
    <property type="entry name" value="zf-C2H2_6"/>
    <property type="match status" value="1"/>
</dbReference>
<keyword evidence="3" id="KW-0808">Transferase</keyword>
<evidence type="ECO:0000256" key="13">
    <source>
        <dbReference type="ARBA" id="ARBA00065199"/>
    </source>
</evidence>
<accession>A0A8D0UTB6</accession>
<dbReference type="Proteomes" id="UP000694723">
    <property type="component" value="Unplaced"/>
</dbReference>
<dbReference type="Gene3D" id="3.30.160.60">
    <property type="entry name" value="Classic Zinc Finger"/>
    <property type="match status" value="4"/>
</dbReference>
<feature type="domain" description="C2H2-type" evidence="18">
    <location>
        <begin position="400"/>
        <end position="431"/>
    </location>
</feature>
<keyword evidence="6" id="KW-0677">Repeat</keyword>
<dbReference type="InterPro" id="IPR046341">
    <property type="entry name" value="SET_dom_sf"/>
</dbReference>
<sequence>MALRLPGETGPQDKECYPPDRLQSSPQHLAAYYTPFPHYGHYGNTLTTAEEGFQPFRQLEALSASPALPPFAFRTAPPLLSPGLALPREPLYDVPWYSKLPTWYPIPHLPREVPHFLNSPREFTGAPAENLGQVGGRSDGGQCWGPEVFLPPPPVDASLLPERPKPSQLLPGSPGERSEDGPKLVNQERKASPRYHFTQEDLHLVLYGVIPSPQHPARLHHAMSGLLVPTNSSGSDSLPQTLDNSSLQLPEGLCLRQTMFGEVAHFGVFCNSLVAKGVRFGPFQGKVVNASEVKTHGDNSLMWEIFEDGHLSHFIDGKGGAGNWMSYVNCARFPTEQNLVAVQCQGQIFYESCKEIHQNQELLVWYGDCYEKFLDIPVSLQVIKQGKQASGPSEESAEGYRCERCGKVFTYKYYRDKHLKYTPCVDKGDRKFPCNLCRRSFEKRDRLRIHILHVHEKHRPHKCSTCGKCFSQSSSLNKHMRVHSGDRPYQCVYCTKKFTASSILRTHIRQHSGEKPFKCKYCGKSFASHAAHDSHVRRSHKEDDSCSCSICGKTLPNQDAFYAHMKFHEDY</sequence>
<evidence type="ECO:0000313" key="22">
    <source>
        <dbReference type="Proteomes" id="UP000314985"/>
    </source>
</evidence>
<dbReference type="FunFam" id="2.170.270.10:FF:000032">
    <property type="entry name" value="PR domain containing 14"/>
    <property type="match status" value="1"/>
</dbReference>
<dbReference type="PANTHER" id="PTHR16515">
    <property type="entry name" value="PR DOMAIN ZINC FINGER PROTEIN"/>
    <property type="match status" value="1"/>
</dbReference>
<dbReference type="Proteomes" id="UP000694570">
    <property type="component" value="Unplaced"/>
</dbReference>